<organism evidence="2 3">
    <name type="scientific">Zalerion maritima</name>
    <dbReference type="NCBI Taxonomy" id="339359"/>
    <lineage>
        <taxon>Eukaryota</taxon>
        <taxon>Fungi</taxon>
        <taxon>Dikarya</taxon>
        <taxon>Ascomycota</taxon>
        <taxon>Pezizomycotina</taxon>
        <taxon>Sordariomycetes</taxon>
        <taxon>Lulworthiomycetidae</taxon>
        <taxon>Lulworthiales</taxon>
        <taxon>Lulworthiaceae</taxon>
        <taxon>Zalerion</taxon>
    </lineage>
</organism>
<name>A0AAD5RMX3_9PEZI</name>
<gene>
    <name evidence="2" type="ORF">MKZ38_003319</name>
</gene>
<dbReference type="PANTHER" id="PTHR35179:SF2">
    <property type="entry name" value="START DOMAIN-CONTAINING PROTEIN"/>
    <property type="match status" value="1"/>
</dbReference>
<evidence type="ECO:0008006" key="4">
    <source>
        <dbReference type="Google" id="ProtNLM"/>
    </source>
</evidence>
<dbReference type="PANTHER" id="PTHR35179">
    <property type="entry name" value="PROTEIN CBG02620"/>
    <property type="match status" value="1"/>
</dbReference>
<comment type="caution">
    <text evidence="2">The sequence shown here is derived from an EMBL/GenBank/DDBJ whole genome shotgun (WGS) entry which is preliminary data.</text>
</comment>
<protein>
    <recommendedName>
        <fullName evidence="4">Geranylgeranyl pyrophosphate synthetase</fullName>
    </recommendedName>
</protein>
<feature type="region of interest" description="Disordered" evidence="1">
    <location>
        <begin position="98"/>
        <end position="136"/>
    </location>
</feature>
<dbReference type="EMBL" id="JAKWBI020000202">
    <property type="protein sequence ID" value="KAJ2899269.1"/>
    <property type="molecule type" value="Genomic_DNA"/>
</dbReference>
<reference evidence="2" key="1">
    <citation type="submission" date="2022-07" db="EMBL/GenBank/DDBJ databases">
        <title>Draft genome sequence of Zalerion maritima ATCC 34329, a (micro)plastics degrading marine fungus.</title>
        <authorList>
            <person name="Paco A."/>
            <person name="Goncalves M.F.M."/>
            <person name="Rocha-Santos T.A.P."/>
            <person name="Alves A."/>
        </authorList>
    </citation>
    <scope>NUCLEOTIDE SEQUENCE</scope>
    <source>
        <strain evidence="2">ATCC 34329</strain>
    </source>
</reference>
<proteinExistence type="predicted"/>
<dbReference type="AlphaFoldDB" id="A0AAD5RMX3"/>
<feature type="compositionally biased region" description="Polar residues" evidence="1">
    <location>
        <begin position="104"/>
        <end position="120"/>
    </location>
</feature>
<sequence>MALPEMDRYEGDRKGVAVASEPKNGMEPQDQMPAQDNPSHSRRHIPQRNGTAPYLNIETSQNVHGDQQLQYPQAIPLAKSIPIYVPTRRLFASSSRAYGGYNGEQWQERQSSTRSHQDVGNQVPHPDRVHVESTPAGSVVQELKFSTRKQYELDAEGLRGVASDEEATKLTIKDIILRGGPSPRALRVKYVASYTLMGTSKPTISVPGTPASWAPLEDPVPLLPDKGPVFADYNAAHNHIYPMASCVSSILTLSPNLETQDIDIVGCEETLYHVIRYLKGQESSFRFLARLVGRTLFLVRNEGTRAIPSLKGWGHSFLAGYTRWPGDLNESISHQRVVGYNFAGMEMLVRFECDGYYESMEKQKQQQNKPSTSETRLSEMPAEFDSLVDLVDLVDPRVAAAAAEAGIEVQSLGTEVSQSTIFEIKTRARYREYGLEDRLPLLWLRQIPNMVIGYHYRGTFNNIQQFSVKEEVARWEAKNTALLRRFAGVLYWFKDTAQEMAQKDGIGQFEVYRLGRGPLQLRRVTQGREVIPPGLEHLWVSGQGKVEEGEVEENGSMTIL</sequence>
<keyword evidence="3" id="KW-1185">Reference proteome</keyword>
<evidence type="ECO:0000313" key="2">
    <source>
        <dbReference type="EMBL" id="KAJ2899269.1"/>
    </source>
</evidence>
<feature type="compositionally biased region" description="Basic and acidic residues" evidence="1">
    <location>
        <begin position="1"/>
        <end position="15"/>
    </location>
</feature>
<evidence type="ECO:0000313" key="3">
    <source>
        <dbReference type="Proteomes" id="UP001201980"/>
    </source>
</evidence>
<feature type="region of interest" description="Disordered" evidence="1">
    <location>
        <begin position="1"/>
        <end position="49"/>
    </location>
</feature>
<evidence type="ECO:0000256" key="1">
    <source>
        <dbReference type="SAM" id="MobiDB-lite"/>
    </source>
</evidence>
<dbReference type="Proteomes" id="UP001201980">
    <property type="component" value="Unassembled WGS sequence"/>
</dbReference>
<accession>A0AAD5RMX3</accession>